<gene>
    <name evidence="1" type="ORF">VKT23_012834</name>
</gene>
<name>A0ABR1J544_9AGAR</name>
<sequence>MTLGTIETTAIVFSGDGCSLAVVSRHNTFWNVKATRPRFLRSLTSLSSPALAIIGVKLDAPITGHARGEIRLITPYGDRKNSILRNCDNNSIESLALKDDKLLAVKTTTQIELYEVSVSSGSARFIGVISTPTSSVDETVPESMYWADNGNSVN</sequence>
<dbReference type="Proteomes" id="UP001498398">
    <property type="component" value="Unassembled WGS sequence"/>
</dbReference>
<organism evidence="1 2">
    <name type="scientific">Marasmiellus scandens</name>
    <dbReference type="NCBI Taxonomy" id="2682957"/>
    <lineage>
        <taxon>Eukaryota</taxon>
        <taxon>Fungi</taxon>
        <taxon>Dikarya</taxon>
        <taxon>Basidiomycota</taxon>
        <taxon>Agaricomycotina</taxon>
        <taxon>Agaricomycetes</taxon>
        <taxon>Agaricomycetidae</taxon>
        <taxon>Agaricales</taxon>
        <taxon>Marasmiineae</taxon>
        <taxon>Omphalotaceae</taxon>
        <taxon>Marasmiellus</taxon>
    </lineage>
</organism>
<comment type="caution">
    <text evidence="1">The sequence shown here is derived from an EMBL/GenBank/DDBJ whole genome shotgun (WGS) entry which is preliminary data.</text>
</comment>
<proteinExistence type="predicted"/>
<accession>A0ABR1J544</accession>
<keyword evidence="2" id="KW-1185">Reference proteome</keyword>
<evidence type="ECO:0000313" key="1">
    <source>
        <dbReference type="EMBL" id="KAK7450525.1"/>
    </source>
</evidence>
<evidence type="ECO:0000313" key="2">
    <source>
        <dbReference type="Proteomes" id="UP001498398"/>
    </source>
</evidence>
<reference evidence="1 2" key="1">
    <citation type="submission" date="2024-01" db="EMBL/GenBank/DDBJ databases">
        <title>A draft genome for the cacao thread blight pathogen Marasmiellus scandens.</title>
        <authorList>
            <person name="Baruah I.K."/>
            <person name="Leung J."/>
            <person name="Bukari Y."/>
            <person name="Amoako-Attah I."/>
            <person name="Meinhardt L.W."/>
            <person name="Bailey B.A."/>
            <person name="Cohen S.P."/>
        </authorList>
    </citation>
    <scope>NUCLEOTIDE SEQUENCE [LARGE SCALE GENOMIC DNA]</scope>
    <source>
        <strain evidence="1 2">GH-19</strain>
    </source>
</reference>
<dbReference type="EMBL" id="JBANRG010000033">
    <property type="protein sequence ID" value="KAK7450525.1"/>
    <property type="molecule type" value="Genomic_DNA"/>
</dbReference>
<protein>
    <submittedName>
        <fullName evidence="1">Uncharacterized protein</fullName>
    </submittedName>
</protein>